<dbReference type="Gene3D" id="1.10.1220.10">
    <property type="entry name" value="Met repressor-like"/>
    <property type="match status" value="1"/>
</dbReference>
<dbReference type="SUPFAM" id="SSF47598">
    <property type="entry name" value="Ribbon-helix-helix"/>
    <property type="match status" value="1"/>
</dbReference>
<evidence type="ECO:0000313" key="3">
    <source>
        <dbReference type="EMBL" id="OAZ72431.1"/>
    </source>
</evidence>
<dbReference type="InterPro" id="IPR013321">
    <property type="entry name" value="Arc_rbn_hlx_hlx"/>
</dbReference>
<dbReference type="EMBL" id="LYUD01000099">
    <property type="protein sequence ID" value="OAZ72431.1"/>
    <property type="molecule type" value="Genomic_DNA"/>
</dbReference>
<dbReference type="PATRIC" id="fig|438.15.peg.1118"/>
<evidence type="ECO:0000313" key="4">
    <source>
        <dbReference type="Proteomes" id="UP000093796"/>
    </source>
</evidence>
<dbReference type="AlphaFoldDB" id="A0A1A0DC67"/>
<dbReference type="Pfam" id="PF03869">
    <property type="entry name" value="Arc"/>
    <property type="match status" value="1"/>
</dbReference>
<dbReference type="RefSeq" id="WP_064776088.1">
    <property type="nucleotide sequence ID" value="NZ_LYUD01000099.1"/>
</dbReference>
<sequence>MTERPMHHIRLRVPEELFLSLKTNCFVNRRSLNSEIVFGLEQYLNSTAATKKASEQGLENRSDASDSE</sequence>
<name>A0A1A0DC67_ACEPA</name>
<accession>A0A1A0DC67</accession>
<feature type="region of interest" description="Disordered" evidence="1">
    <location>
        <begin position="49"/>
        <end position="68"/>
    </location>
</feature>
<dbReference type="GO" id="GO:0003677">
    <property type="term" value="F:DNA binding"/>
    <property type="evidence" value="ECO:0007669"/>
    <property type="project" value="InterPro"/>
</dbReference>
<organism evidence="3 4">
    <name type="scientific">Acetobacter pasteurianus</name>
    <name type="common">Acetobacter turbidans</name>
    <dbReference type="NCBI Taxonomy" id="438"/>
    <lineage>
        <taxon>Bacteria</taxon>
        <taxon>Pseudomonadati</taxon>
        <taxon>Pseudomonadota</taxon>
        <taxon>Alphaproteobacteria</taxon>
        <taxon>Acetobacterales</taxon>
        <taxon>Acetobacteraceae</taxon>
        <taxon>Acetobacter</taxon>
    </lineage>
</organism>
<dbReference type="OrthoDB" id="7284887at2"/>
<proteinExistence type="predicted"/>
<dbReference type="InterPro" id="IPR005569">
    <property type="entry name" value="Arc_DNA-bd_dom"/>
</dbReference>
<protein>
    <recommendedName>
        <fullName evidence="2">Arc-like DNA binding domain-containing protein</fullName>
    </recommendedName>
</protein>
<gene>
    <name evidence="3" type="ORF">SRCM100623_00970</name>
</gene>
<feature type="compositionally biased region" description="Basic and acidic residues" evidence="1">
    <location>
        <begin position="52"/>
        <end position="68"/>
    </location>
</feature>
<dbReference type="GO" id="GO:0006355">
    <property type="term" value="P:regulation of DNA-templated transcription"/>
    <property type="evidence" value="ECO:0007669"/>
    <property type="project" value="InterPro"/>
</dbReference>
<feature type="domain" description="Arc-like DNA binding" evidence="2">
    <location>
        <begin position="4"/>
        <end position="44"/>
    </location>
</feature>
<dbReference type="Proteomes" id="UP000093796">
    <property type="component" value="Unassembled WGS sequence"/>
</dbReference>
<reference evidence="3 4" key="1">
    <citation type="submission" date="2016-05" db="EMBL/GenBank/DDBJ databases">
        <title>Genome sequencing of Acetobacter pasteurianus strain SRCM100623.</title>
        <authorList>
            <person name="Song Y.R."/>
        </authorList>
    </citation>
    <scope>NUCLEOTIDE SEQUENCE [LARGE SCALE GENOMIC DNA]</scope>
    <source>
        <strain evidence="3 4">SRCM100623</strain>
    </source>
</reference>
<evidence type="ECO:0000259" key="2">
    <source>
        <dbReference type="Pfam" id="PF03869"/>
    </source>
</evidence>
<comment type="caution">
    <text evidence="3">The sequence shown here is derived from an EMBL/GenBank/DDBJ whole genome shotgun (WGS) entry which is preliminary data.</text>
</comment>
<dbReference type="InterPro" id="IPR010985">
    <property type="entry name" value="Ribbon_hlx_hlx"/>
</dbReference>
<evidence type="ECO:0000256" key="1">
    <source>
        <dbReference type="SAM" id="MobiDB-lite"/>
    </source>
</evidence>